<sequence>MVHIIKTWQGGAPLLDQRSIQLFEDILSERNITIKQLVLQTGYSRKQIYYDLKKINQWLDENQLPPIVTQRSHGLYIEQIVKERAIKLLSSMKHVDYTLSPEDKVSFILINLFIKPDYLSMHHFIQSMMLSKSTVTSALKEAGEAVRINNVEIGYNRQEGYHFKGHEYDIRNVVMHVVTKMVQQQNGYDLLKKIYEENSPRRSFDSSYVQVQRILWEVEELLDITFVEENMKEQMIFLTFLFLRIEKGNTIRISSDIKHALDQSPFSHTAQKFLRNAGLETAADECVYLTLLLQGINIKEDSQQYQEPNQTLINQLINKIIHEFERMTCLRIPYSSWIKDALYTHLKPAFYRIKYQIPMTNPFVDEIKKEHPDLFHIVKKSLRSLEKQVNQKASDDEIAYVALHFGAFIETQGFTIHRKKGVIICPNGVGTSNMLKYQIENLVPQCDIVQVLSVKEFHHTNLTSIDIVFSTLLINTDKPLIVVNPILTVTDKLRIIQEVDWYMYAASPRQIDSRRIIEAIRPFVSIQDEGGLSQALTKLCLEPLVQMKGRYRPVLNELLTKNRIQIMQRVDSWESAIREAANPLLDSRIIEDRYIDAMIDTVKEIGPYIVIAPRVAIPHARPEKGVNQLGMAMLKLEEPISFSSDQDDKFVNLVIVLAAVDSETHLKALSQLSELLEDEESIEKMIASTTVEDMYHLISAYS</sequence>
<comment type="caution">
    <text evidence="15">The sequence shown here is derived from an EMBL/GenBank/DDBJ whole genome shotgun (WGS) entry which is preliminary data.</text>
</comment>
<dbReference type="Gene3D" id="1.10.1790.10">
    <property type="entry name" value="PRD domain"/>
    <property type="match status" value="1"/>
</dbReference>
<accession>A0A6N8CT05</accession>
<dbReference type="PROSITE" id="PS51372">
    <property type="entry name" value="PRD_2"/>
    <property type="match status" value="1"/>
</dbReference>
<dbReference type="AlphaFoldDB" id="A0A6N8CT05"/>
<evidence type="ECO:0000256" key="6">
    <source>
        <dbReference type="ARBA" id="ARBA00022683"/>
    </source>
</evidence>
<reference evidence="15 16" key="1">
    <citation type="submission" date="2019-11" db="EMBL/GenBank/DDBJ databases">
        <title>Terrilactibacillus tamarindus sp. nov. BCM23-1 isolated from bark of Tamarindus indica.</title>
        <authorList>
            <person name="Kingkaew E."/>
            <person name="Tanasupawat S."/>
        </authorList>
    </citation>
    <scope>NUCLEOTIDE SEQUENCE [LARGE SCALE GENOMIC DNA]</scope>
    <source>
        <strain evidence="15 16">BCM23-1</strain>
    </source>
</reference>
<protein>
    <recommendedName>
        <fullName evidence="10">Ascorbate-specific PTS system EIIA component</fullName>
    </recommendedName>
    <alternativeName>
        <fullName evidence="11">Ascorbate-specific phosphotransferase enzyme IIA component</fullName>
    </alternativeName>
</protein>
<dbReference type="InterPro" id="IPR011608">
    <property type="entry name" value="PRD"/>
</dbReference>
<dbReference type="InterPro" id="IPR036095">
    <property type="entry name" value="PTS_EIIB-like_sf"/>
</dbReference>
<dbReference type="InterPro" id="IPR016152">
    <property type="entry name" value="PTrfase/Anion_transptr"/>
</dbReference>
<keyword evidence="16" id="KW-1185">Reference proteome</keyword>
<dbReference type="CDD" id="cd05568">
    <property type="entry name" value="PTS_IIB_bgl_like"/>
    <property type="match status" value="1"/>
</dbReference>
<name>A0A6N8CT05_9BACI</name>
<dbReference type="PANTHER" id="PTHR36203">
    <property type="entry name" value="ASCORBATE-SPECIFIC PTS SYSTEM EIIA COMPONENT"/>
    <property type="match status" value="1"/>
</dbReference>
<dbReference type="Pfam" id="PF00874">
    <property type="entry name" value="PRD"/>
    <property type="match status" value="1"/>
</dbReference>
<dbReference type="GO" id="GO:0008982">
    <property type="term" value="F:protein-N(PI)-phosphohistidine-sugar phosphotransferase activity"/>
    <property type="evidence" value="ECO:0007669"/>
    <property type="project" value="InterPro"/>
</dbReference>
<keyword evidence="3" id="KW-0963">Cytoplasm</keyword>
<dbReference type="SUPFAM" id="SSF55804">
    <property type="entry name" value="Phoshotransferase/anion transport protein"/>
    <property type="match status" value="1"/>
</dbReference>
<keyword evidence="8" id="KW-0010">Activator</keyword>
<dbReference type="GO" id="GO:0016301">
    <property type="term" value="F:kinase activity"/>
    <property type="evidence" value="ECO:0007669"/>
    <property type="project" value="UniProtKB-KW"/>
</dbReference>
<dbReference type="PROSITE" id="PS51099">
    <property type="entry name" value="PTS_EIIB_TYPE_2"/>
    <property type="match status" value="1"/>
</dbReference>
<evidence type="ECO:0000256" key="11">
    <source>
        <dbReference type="ARBA" id="ARBA00042072"/>
    </source>
</evidence>
<feature type="domain" description="PRD" evidence="14">
    <location>
        <begin position="308"/>
        <end position="415"/>
    </location>
</feature>
<dbReference type="PROSITE" id="PS51094">
    <property type="entry name" value="PTS_EIIA_TYPE_2"/>
    <property type="match status" value="1"/>
</dbReference>
<proteinExistence type="predicted"/>
<dbReference type="PANTHER" id="PTHR36203:SF1">
    <property type="entry name" value="ASCORBATE-SPECIFIC PTS SYSTEM EIIA COMPONENT"/>
    <property type="match status" value="1"/>
</dbReference>
<evidence type="ECO:0000259" key="12">
    <source>
        <dbReference type="PROSITE" id="PS51094"/>
    </source>
</evidence>
<feature type="domain" description="PTS EIIA type-2" evidence="12">
    <location>
        <begin position="557"/>
        <end position="701"/>
    </location>
</feature>
<evidence type="ECO:0000259" key="14">
    <source>
        <dbReference type="PROSITE" id="PS51372"/>
    </source>
</evidence>
<evidence type="ECO:0000256" key="10">
    <source>
        <dbReference type="ARBA" id="ARBA00041175"/>
    </source>
</evidence>
<evidence type="ECO:0000256" key="7">
    <source>
        <dbReference type="ARBA" id="ARBA00022777"/>
    </source>
</evidence>
<feature type="domain" description="PTS EIIB type-2" evidence="13">
    <location>
        <begin position="419"/>
        <end position="507"/>
    </location>
</feature>
<evidence type="ECO:0000313" key="16">
    <source>
        <dbReference type="Proteomes" id="UP000440978"/>
    </source>
</evidence>
<evidence type="ECO:0000256" key="5">
    <source>
        <dbReference type="ARBA" id="ARBA00022679"/>
    </source>
</evidence>
<comment type="subcellular location">
    <subcellularLocation>
        <location evidence="1">Cytoplasm</location>
    </subcellularLocation>
</comment>
<evidence type="ECO:0000256" key="8">
    <source>
        <dbReference type="ARBA" id="ARBA00023159"/>
    </source>
</evidence>
<evidence type="ECO:0000256" key="4">
    <source>
        <dbReference type="ARBA" id="ARBA00022553"/>
    </source>
</evidence>
<dbReference type="Pfam" id="PF05043">
    <property type="entry name" value="Mga"/>
    <property type="match status" value="1"/>
</dbReference>
<dbReference type="OrthoDB" id="369398at2"/>
<dbReference type="Gene3D" id="3.40.50.2300">
    <property type="match status" value="1"/>
</dbReference>
<dbReference type="Proteomes" id="UP000440978">
    <property type="component" value="Unassembled WGS sequence"/>
</dbReference>
<evidence type="ECO:0000256" key="9">
    <source>
        <dbReference type="ARBA" id="ARBA00037387"/>
    </source>
</evidence>
<dbReference type="InterPro" id="IPR013011">
    <property type="entry name" value="PTS_EIIB_2"/>
</dbReference>
<keyword evidence="2" id="KW-0813">Transport</keyword>
<organism evidence="15 16">
    <name type="scientific">Terrilactibacillus tamarindi</name>
    <dbReference type="NCBI Taxonomy" id="2599694"/>
    <lineage>
        <taxon>Bacteria</taxon>
        <taxon>Bacillati</taxon>
        <taxon>Bacillota</taxon>
        <taxon>Bacilli</taxon>
        <taxon>Bacillales</taxon>
        <taxon>Bacillaceae</taxon>
        <taxon>Terrilactibacillus</taxon>
    </lineage>
</organism>
<gene>
    <name evidence="15" type="ORF">GMB86_12575</name>
</gene>
<dbReference type="GO" id="GO:0009401">
    <property type="term" value="P:phosphoenolpyruvate-dependent sugar phosphotransferase system"/>
    <property type="evidence" value="ECO:0007669"/>
    <property type="project" value="UniProtKB-KW"/>
</dbReference>
<comment type="function">
    <text evidence="9">The phosphoenolpyruvate-dependent sugar phosphotransferase system (sugar PTS), a major carbohydrate active transport system, catalyzes the phosphorylation of incoming sugar substrates concomitantly with their translocation across the cell membrane. The enzyme II UlaABC PTS system is involved in ascorbate transport.</text>
</comment>
<dbReference type="InterPro" id="IPR051351">
    <property type="entry name" value="Ascorbate-PTS_EIIA_comp"/>
</dbReference>
<evidence type="ECO:0000313" key="15">
    <source>
        <dbReference type="EMBL" id="MTT32840.1"/>
    </source>
</evidence>
<dbReference type="CDD" id="cd00211">
    <property type="entry name" value="PTS_IIA_fru"/>
    <property type="match status" value="1"/>
</dbReference>
<evidence type="ECO:0000259" key="13">
    <source>
        <dbReference type="PROSITE" id="PS51099"/>
    </source>
</evidence>
<evidence type="ECO:0000256" key="2">
    <source>
        <dbReference type="ARBA" id="ARBA00022448"/>
    </source>
</evidence>
<keyword evidence="5" id="KW-0808">Transferase</keyword>
<evidence type="ECO:0000256" key="3">
    <source>
        <dbReference type="ARBA" id="ARBA00022490"/>
    </source>
</evidence>
<keyword evidence="6" id="KW-0598">Phosphotransferase system</keyword>
<dbReference type="SUPFAM" id="SSF63520">
    <property type="entry name" value="PTS-regulatory domain, PRD"/>
    <property type="match status" value="1"/>
</dbReference>
<dbReference type="PROSITE" id="PS00372">
    <property type="entry name" value="PTS_EIIA_TYPE_2_HIS"/>
    <property type="match status" value="1"/>
</dbReference>
<dbReference type="InterPro" id="IPR002178">
    <property type="entry name" value="PTS_EIIA_type-2_dom"/>
</dbReference>
<dbReference type="SUPFAM" id="SSF52794">
    <property type="entry name" value="PTS system IIB component-like"/>
    <property type="match status" value="1"/>
</dbReference>
<keyword evidence="7" id="KW-0418">Kinase</keyword>
<keyword evidence="4" id="KW-0597">Phosphoprotein</keyword>
<dbReference type="EMBL" id="WNHB01000021">
    <property type="protein sequence ID" value="MTT32840.1"/>
    <property type="molecule type" value="Genomic_DNA"/>
</dbReference>
<dbReference type="GO" id="GO:0005737">
    <property type="term" value="C:cytoplasm"/>
    <property type="evidence" value="ECO:0007669"/>
    <property type="project" value="UniProtKB-SubCell"/>
</dbReference>
<dbReference type="Pfam" id="PF00359">
    <property type="entry name" value="PTS_EIIA_2"/>
    <property type="match status" value="1"/>
</dbReference>
<dbReference type="RefSeq" id="WP_155220445.1">
    <property type="nucleotide sequence ID" value="NZ_WNHB01000021.1"/>
</dbReference>
<dbReference type="InterPro" id="IPR036634">
    <property type="entry name" value="PRD_sf"/>
</dbReference>
<dbReference type="InterPro" id="IPR007737">
    <property type="entry name" value="Mga_HTH"/>
</dbReference>
<dbReference type="Gene3D" id="3.40.930.10">
    <property type="entry name" value="Mannitol-specific EII, Chain A"/>
    <property type="match status" value="1"/>
</dbReference>
<evidence type="ECO:0000256" key="1">
    <source>
        <dbReference type="ARBA" id="ARBA00004496"/>
    </source>
</evidence>
<dbReference type="GO" id="GO:0006355">
    <property type="term" value="P:regulation of DNA-templated transcription"/>
    <property type="evidence" value="ECO:0007669"/>
    <property type="project" value="InterPro"/>
</dbReference>